<keyword evidence="1" id="KW-0479">Metal-binding</keyword>
<dbReference type="InterPro" id="IPR027377">
    <property type="entry name" value="ZAR1/RTP1-5-like_Znf-3CxxC"/>
</dbReference>
<evidence type="ECO:0000256" key="1">
    <source>
        <dbReference type="ARBA" id="ARBA00022723"/>
    </source>
</evidence>
<dbReference type="SMART" id="SM01328">
    <property type="entry name" value="zf-3CxxC"/>
    <property type="match status" value="1"/>
</dbReference>
<keyword evidence="2" id="KW-0863">Zinc-finger</keyword>
<name>A0AAN0JBC8_AMPQE</name>
<reference evidence="5" key="2">
    <citation type="submission" date="2024-06" db="UniProtKB">
        <authorList>
            <consortium name="EnsemblMetazoa"/>
        </authorList>
    </citation>
    <scope>IDENTIFICATION</scope>
</reference>
<dbReference type="GO" id="GO:0008270">
    <property type="term" value="F:zinc ion binding"/>
    <property type="evidence" value="ECO:0007669"/>
    <property type="project" value="UniProtKB-KW"/>
</dbReference>
<dbReference type="Proteomes" id="UP000007879">
    <property type="component" value="Unassembled WGS sequence"/>
</dbReference>
<dbReference type="KEGG" id="aqu:109583251"/>
<keyword evidence="3" id="KW-0862">Zinc</keyword>
<sequence length="92" mass="10890">MANRRQILRYNLTPYQGNKRVFGEFDCHNCDNAWSSAFSYADTWQMCEVCNMEIYPHRQYPLLRGKNNSKKPHQSHLCGKCQELGHNCSKYK</sequence>
<dbReference type="GeneID" id="109583251"/>
<evidence type="ECO:0000313" key="6">
    <source>
        <dbReference type="Proteomes" id="UP000007879"/>
    </source>
</evidence>
<evidence type="ECO:0000313" key="5">
    <source>
        <dbReference type="EnsemblMetazoa" id="XP_019854056.1"/>
    </source>
</evidence>
<dbReference type="InterPro" id="IPR033446">
    <property type="entry name" value="ZCCHC24_Znf-3CxxC"/>
</dbReference>
<dbReference type="AlphaFoldDB" id="A0AAN0JBC8"/>
<dbReference type="EnsemblMetazoa" id="XM_019998497.1">
    <property type="protein sequence ID" value="XP_019854056.1"/>
    <property type="gene ID" value="LOC109583251"/>
</dbReference>
<evidence type="ECO:0000256" key="2">
    <source>
        <dbReference type="ARBA" id="ARBA00022771"/>
    </source>
</evidence>
<dbReference type="RefSeq" id="XP_019854056.1">
    <property type="nucleotide sequence ID" value="XM_019998497.1"/>
</dbReference>
<dbReference type="Pfam" id="PF17180">
    <property type="entry name" value="Zn_ribbon_3CxxC_2"/>
    <property type="match status" value="1"/>
</dbReference>
<feature type="domain" description="3CxxC-type" evidence="4">
    <location>
        <begin position="20"/>
        <end position="84"/>
    </location>
</feature>
<proteinExistence type="predicted"/>
<protein>
    <recommendedName>
        <fullName evidence="4">3CxxC-type domain-containing protein</fullName>
    </recommendedName>
</protein>
<keyword evidence="6" id="KW-1185">Reference proteome</keyword>
<reference evidence="6" key="1">
    <citation type="journal article" date="2010" name="Nature">
        <title>The Amphimedon queenslandica genome and the evolution of animal complexity.</title>
        <authorList>
            <person name="Srivastava M."/>
            <person name="Simakov O."/>
            <person name="Chapman J."/>
            <person name="Fahey B."/>
            <person name="Gauthier M.E."/>
            <person name="Mitros T."/>
            <person name="Richards G.S."/>
            <person name="Conaco C."/>
            <person name="Dacre M."/>
            <person name="Hellsten U."/>
            <person name="Larroux C."/>
            <person name="Putnam N.H."/>
            <person name="Stanke M."/>
            <person name="Adamska M."/>
            <person name="Darling A."/>
            <person name="Degnan S.M."/>
            <person name="Oakley T.H."/>
            <person name="Plachetzki D.C."/>
            <person name="Zhai Y."/>
            <person name="Adamski M."/>
            <person name="Calcino A."/>
            <person name="Cummins S.F."/>
            <person name="Goodstein D.M."/>
            <person name="Harris C."/>
            <person name="Jackson D.J."/>
            <person name="Leys S.P."/>
            <person name="Shu S."/>
            <person name="Woodcroft B.J."/>
            <person name="Vervoort M."/>
            <person name="Kosik K.S."/>
            <person name="Manning G."/>
            <person name="Degnan B.M."/>
            <person name="Rokhsar D.S."/>
        </authorList>
    </citation>
    <scope>NUCLEOTIDE SEQUENCE [LARGE SCALE GENOMIC DNA]</scope>
</reference>
<organism evidence="5 6">
    <name type="scientific">Amphimedon queenslandica</name>
    <name type="common">Sponge</name>
    <dbReference type="NCBI Taxonomy" id="400682"/>
    <lineage>
        <taxon>Eukaryota</taxon>
        <taxon>Metazoa</taxon>
        <taxon>Porifera</taxon>
        <taxon>Demospongiae</taxon>
        <taxon>Heteroscleromorpha</taxon>
        <taxon>Haplosclerida</taxon>
        <taxon>Niphatidae</taxon>
        <taxon>Amphimedon</taxon>
    </lineage>
</organism>
<accession>A0AAN0JBC8</accession>
<evidence type="ECO:0000256" key="3">
    <source>
        <dbReference type="ARBA" id="ARBA00022833"/>
    </source>
</evidence>
<evidence type="ECO:0000259" key="4">
    <source>
        <dbReference type="SMART" id="SM01328"/>
    </source>
</evidence>